<organism evidence="1 2">
    <name type="scientific">Dichomitus squalens</name>
    <dbReference type="NCBI Taxonomy" id="114155"/>
    <lineage>
        <taxon>Eukaryota</taxon>
        <taxon>Fungi</taxon>
        <taxon>Dikarya</taxon>
        <taxon>Basidiomycota</taxon>
        <taxon>Agaricomycotina</taxon>
        <taxon>Agaricomycetes</taxon>
        <taxon>Polyporales</taxon>
        <taxon>Polyporaceae</taxon>
        <taxon>Dichomitus</taxon>
    </lineage>
</organism>
<sequence length="381" mass="42593">MPTLLSLPPELLIHILDLLSSDVWTLRNCAYTCSALRPFCRHHLLAVADFNVLGDADAEPFRDCITHLQISVKSGGLDGIPETHIEVALRLPKLKKMSFCGPSNPFRHWFPTGIQEALHLFSSVTELALVRTTHASVEQLQSLISSLNNLSHLTIHGLTVQGSVHGNYFARHQHRHAEELGGPRLTHLNAAPSFHADGTAAVLQWLSHTPTRHCLRTLDIPAASRNTQFVVDSFGPTIHRLCVAELKSIAAWKTSFIHRYTNLLTLEVGSLSQLSWQPLYKVVAGICSPDFCELVLRYDAVADADARIAASRVETSPVDYILHDDMPALQKVCFVVQYDSRLAGRDAQWKDAVRERVRSFFYRLAEDGTLQVEFEAQRIRA</sequence>
<accession>A0A4Q9PDD4</accession>
<gene>
    <name evidence="1" type="ORF">BD310DRAFT_981687</name>
</gene>
<dbReference type="InterPro" id="IPR036047">
    <property type="entry name" value="F-box-like_dom_sf"/>
</dbReference>
<reference evidence="1 2" key="1">
    <citation type="submission" date="2019-01" db="EMBL/GenBank/DDBJ databases">
        <title>Draft genome sequences of three monokaryotic isolates of the white-rot basidiomycete fungus Dichomitus squalens.</title>
        <authorList>
            <consortium name="DOE Joint Genome Institute"/>
            <person name="Lopez S.C."/>
            <person name="Andreopoulos B."/>
            <person name="Pangilinan J."/>
            <person name="Lipzen A."/>
            <person name="Riley R."/>
            <person name="Ahrendt S."/>
            <person name="Ng V."/>
            <person name="Barry K."/>
            <person name="Daum C."/>
            <person name="Grigoriev I.V."/>
            <person name="Hilden K.S."/>
            <person name="Makela M.R."/>
            <person name="de Vries R.P."/>
        </authorList>
    </citation>
    <scope>NUCLEOTIDE SEQUENCE [LARGE SCALE GENOMIC DNA]</scope>
    <source>
        <strain evidence="1 2">CBS 464.89</strain>
    </source>
</reference>
<keyword evidence="2" id="KW-1185">Reference proteome</keyword>
<name>A0A4Q9PDD4_9APHY</name>
<evidence type="ECO:0000313" key="1">
    <source>
        <dbReference type="EMBL" id="TBU52668.1"/>
    </source>
</evidence>
<evidence type="ECO:0000313" key="2">
    <source>
        <dbReference type="Proteomes" id="UP000292082"/>
    </source>
</evidence>
<proteinExistence type="predicted"/>
<dbReference type="AlphaFoldDB" id="A0A4Q9PDD4"/>
<evidence type="ECO:0008006" key="3">
    <source>
        <dbReference type="Google" id="ProtNLM"/>
    </source>
</evidence>
<dbReference type="Proteomes" id="UP000292082">
    <property type="component" value="Unassembled WGS sequence"/>
</dbReference>
<protein>
    <recommendedName>
        <fullName evidence="3">F-box domain-containing protein</fullName>
    </recommendedName>
</protein>
<dbReference type="EMBL" id="ML145241">
    <property type="protein sequence ID" value="TBU52668.1"/>
    <property type="molecule type" value="Genomic_DNA"/>
</dbReference>
<dbReference type="SUPFAM" id="SSF81383">
    <property type="entry name" value="F-box domain"/>
    <property type="match status" value="1"/>
</dbReference>